<dbReference type="Proteomes" id="UP000073816">
    <property type="component" value="Chromosome"/>
</dbReference>
<keyword evidence="2" id="KW-1185">Reference proteome</keyword>
<dbReference type="PATRIC" id="fig|1727163.4.peg.1119"/>
<dbReference type="KEGG" id="alm:AO498_05370"/>
<evidence type="ECO:0008006" key="3">
    <source>
        <dbReference type="Google" id="ProtNLM"/>
    </source>
</evidence>
<dbReference type="STRING" id="1727163.AO498_05370"/>
<sequence>MITPKFISDLLGAPMAAVVQAEAIAARATADFIKEVGFTKDTDAIDPDFGSIKNISFSYLRQNADGSAQTASITVPLLTIVPIPTLRVAQAVIELDLAITQPEETSTGGSNSKSNQAFGVAQPLRLKALFAKKPLPQSSNTGNSISGNMNVKITMEQAEPTIGMVQLLSILDNSKKE</sequence>
<reference evidence="1 2" key="2">
    <citation type="journal article" date="2016" name="Genome Announc.">
        <title>Complete Genome Sequence of Algoriphagus sp. Strain M8-2, Isolated from a Brackish Lake.</title>
        <authorList>
            <person name="Muraguchi Y."/>
            <person name="Kushimoto K."/>
            <person name="Ohtsubo Y."/>
            <person name="Suzuki T."/>
            <person name="Dohra H."/>
            <person name="Kimbara K."/>
            <person name="Shintani M."/>
        </authorList>
    </citation>
    <scope>NUCLEOTIDE SEQUENCE [LARGE SCALE GENOMIC DNA]</scope>
    <source>
        <strain evidence="1 2">M8-2</strain>
    </source>
</reference>
<reference evidence="2" key="1">
    <citation type="submission" date="2015-09" db="EMBL/GenBank/DDBJ databases">
        <title>Complete sequence of Algoriphagus sp. M8-2.</title>
        <authorList>
            <person name="Shintani M."/>
        </authorList>
    </citation>
    <scope>NUCLEOTIDE SEQUENCE [LARGE SCALE GENOMIC DNA]</scope>
    <source>
        <strain evidence="2">M8-2</strain>
    </source>
</reference>
<name>A0A142EL29_9BACT</name>
<evidence type="ECO:0000313" key="2">
    <source>
        <dbReference type="Proteomes" id="UP000073816"/>
    </source>
</evidence>
<dbReference type="Pfam" id="PF11655">
    <property type="entry name" value="DUF2589"/>
    <property type="match status" value="1"/>
</dbReference>
<dbReference type="EMBL" id="CP012836">
    <property type="protein sequence ID" value="AMQ55834.1"/>
    <property type="molecule type" value="Genomic_DNA"/>
</dbReference>
<organism evidence="1 2">
    <name type="scientific">Algoriphagus sanaruensis</name>
    <dbReference type="NCBI Taxonomy" id="1727163"/>
    <lineage>
        <taxon>Bacteria</taxon>
        <taxon>Pseudomonadati</taxon>
        <taxon>Bacteroidota</taxon>
        <taxon>Cytophagia</taxon>
        <taxon>Cytophagales</taxon>
        <taxon>Cyclobacteriaceae</taxon>
        <taxon>Algoriphagus</taxon>
    </lineage>
</organism>
<protein>
    <recommendedName>
        <fullName evidence="3">DUF2589 domain-containing protein</fullName>
    </recommendedName>
</protein>
<evidence type="ECO:0000313" key="1">
    <source>
        <dbReference type="EMBL" id="AMQ55834.1"/>
    </source>
</evidence>
<dbReference type="OrthoDB" id="1043330at2"/>
<dbReference type="AlphaFoldDB" id="A0A142EL29"/>
<dbReference type="RefSeq" id="WP_067544532.1">
    <property type="nucleotide sequence ID" value="NZ_CP012836.1"/>
</dbReference>
<gene>
    <name evidence="1" type="ORF">AO498_05370</name>
</gene>
<proteinExistence type="predicted"/>
<dbReference type="InterPro" id="IPR024510">
    <property type="entry name" value="DUF2589"/>
</dbReference>
<accession>A0A142EL29</accession>